<feature type="compositionally biased region" description="Low complexity" evidence="1">
    <location>
        <begin position="192"/>
        <end position="220"/>
    </location>
</feature>
<feature type="compositionally biased region" description="Basic and acidic residues" evidence="1">
    <location>
        <begin position="537"/>
        <end position="563"/>
    </location>
</feature>
<name>A0A640KCB7_LEITA</name>
<gene>
    <name evidence="2" type="ORF">LtaPh_1307800</name>
</gene>
<feature type="region of interest" description="Disordered" evidence="1">
    <location>
        <begin position="537"/>
        <end position="758"/>
    </location>
</feature>
<dbReference type="OrthoDB" id="273667at2759"/>
<protein>
    <recommendedName>
        <fullName evidence="4">C3H1-type domain-containing protein</fullName>
    </recommendedName>
</protein>
<feature type="compositionally biased region" description="Polar residues" evidence="1">
    <location>
        <begin position="576"/>
        <end position="594"/>
    </location>
</feature>
<evidence type="ECO:0000313" key="3">
    <source>
        <dbReference type="Proteomes" id="UP000419144"/>
    </source>
</evidence>
<feature type="compositionally biased region" description="Acidic residues" evidence="1">
    <location>
        <begin position="698"/>
        <end position="725"/>
    </location>
</feature>
<feature type="region of interest" description="Disordered" evidence="1">
    <location>
        <begin position="164"/>
        <end position="224"/>
    </location>
</feature>
<feature type="compositionally biased region" description="Low complexity" evidence="1">
    <location>
        <begin position="675"/>
        <end position="685"/>
    </location>
</feature>
<keyword evidence="3" id="KW-1185">Reference proteome</keyword>
<organism evidence="2 3">
    <name type="scientific">Leishmania tarentolae</name>
    <name type="common">Sauroleishmania tarentolae</name>
    <dbReference type="NCBI Taxonomy" id="5689"/>
    <lineage>
        <taxon>Eukaryota</taxon>
        <taxon>Discoba</taxon>
        <taxon>Euglenozoa</taxon>
        <taxon>Kinetoplastea</taxon>
        <taxon>Metakinetoplastina</taxon>
        <taxon>Trypanosomatida</taxon>
        <taxon>Trypanosomatidae</taxon>
        <taxon>Leishmaniinae</taxon>
        <taxon>Leishmania</taxon>
        <taxon>lizard Leishmania</taxon>
    </lineage>
</organism>
<feature type="compositionally biased region" description="Low complexity" evidence="1">
    <location>
        <begin position="638"/>
        <end position="647"/>
    </location>
</feature>
<evidence type="ECO:0008006" key="4">
    <source>
        <dbReference type="Google" id="ProtNLM"/>
    </source>
</evidence>
<accession>A0A640KCB7</accession>
<feature type="compositionally biased region" description="Polar residues" evidence="1">
    <location>
        <begin position="610"/>
        <end position="619"/>
    </location>
</feature>
<dbReference type="EMBL" id="BLBS01000017">
    <property type="protein sequence ID" value="GET86938.1"/>
    <property type="molecule type" value="Genomic_DNA"/>
</dbReference>
<evidence type="ECO:0000256" key="1">
    <source>
        <dbReference type="SAM" id="MobiDB-lite"/>
    </source>
</evidence>
<dbReference type="AlphaFoldDB" id="A0A640KCB7"/>
<feature type="compositionally biased region" description="Pro residues" evidence="1">
    <location>
        <begin position="182"/>
        <end position="191"/>
    </location>
</feature>
<dbReference type="VEuPathDB" id="TriTrypDB:LtaPh_1307800"/>
<dbReference type="Proteomes" id="UP000419144">
    <property type="component" value="Unassembled WGS sequence"/>
</dbReference>
<comment type="caution">
    <text evidence="2">The sequence shown here is derived from an EMBL/GenBank/DDBJ whole genome shotgun (WGS) entry which is preliminary data.</text>
</comment>
<proteinExistence type="predicted"/>
<feature type="compositionally biased region" description="Acidic residues" evidence="1">
    <location>
        <begin position="664"/>
        <end position="674"/>
    </location>
</feature>
<feature type="compositionally biased region" description="Low complexity" evidence="1">
    <location>
        <begin position="164"/>
        <end position="181"/>
    </location>
</feature>
<evidence type="ECO:0000313" key="2">
    <source>
        <dbReference type="EMBL" id="GET86938.1"/>
    </source>
</evidence>
<reference evidence="2" key="1">
    <citation type="submission" date="2019-11" db="EMBL/GenBank/DDBJ databases">
        <title>Leishmania tarentolae CDS.</title>
        <authorList>
            <person name="Goto Y."/>
            <person name="Yamagishi J."/>
        </authorList>
    </citation>
    <scope>NUCLEOTIDE SEQUENCE [LARGE SCALE GENOMIC DNA]</scope>
    <source>
        <strain evidence="2">Parrot Tar II</strain>
    </source>
</reference>
<sequence length="758" mass="83040">MCDGHVVVLCCAPIHTYICVHDFGSLAVTPNAVSPNALFPLSSWLLSDPPSPLLHVAAPSRYSMSGQIFLYISNGRTLWVPRHTPSPTETKPVCMLNYVTPMELSRSFYLFDYAVQVVENAQMAAMNPNAKTPNEVLAAVNDFRRVCAEDQNFLLQRCYNSPAQQQQSQQQQQQQQQHQQQQPPPVNPYPTPYSSNPSQQQLMMPTATTSSYSSGNSNAGATGGMDSAALLTQLLQQQRQQSRMVSGGNTSSQGYQDTSAGGAYGYNANDGRNYYGGDRGRGDRRMQGNPYGNNMGYSQNMMMMQGGMPRQQQPMMMGYNSMNPYGMDPMMMYGGGPGQMYANARGGSGRRGNNYGDPMMMMSQQPGMYGGRRGMGSHSQSQQQSRMGATVRNEPEPINLDGVAVPEEIKTVYMNPSQQLVIATMPGPHMTVWLREHPFPTDLQDKKFVFGKKGICLMLKASFEEVKGSKPVELFPKQICTHFFIYGYCSRPNCFHEHHNEDQLRELIAVRHVQLKAMTKAQRHQLIDEIEQKEKEGLAAAAAHREEREKKRAEAAAEREARRQQRQQQLSQQGQVYTSSSAPNTQPNPSQDIGSDNEDDDATTLGGAGSTQQQPSANPSLADMMAGSPSQDHQAVSEGAGEAAAEASKTPAKNDVAAKLGITDSDEDDDDDDSSSSASCSSSTSNTKAKADIAETSAADEDEGDAEEEHDDAEDEEQPEEEEEEGGKAKKSKTKKPAPKKRGRAAAPKKATKRAKKQ</sequence>
<feature type="compositionally biased region" description="Low complexity" evidence="1">
    <location>
        <begin position="566"/>
        <end position="575"/>
    </location>
</feature>
<feature type="compositionally biased region" description="Basic residues" evidence="1">
    <location>
        <begin position="729"/>
        <end position="744"/>
    </location>
</feature>